<proteinExistence type="predicted"/>
<protein>
    <submittedName>
        <fullName evidence="1">Uncharacterized protein</fullName>
    </submittedName>
</protein>
<keyword evidence="2" id="KW-1185">Reference proteome</keyword>
<dbReference type="Proteomes" id="UP001144978">
    <property type="component" value="Unassembled WGS sequence"/>
</dbReference>
<organism evidence="1 2">
    <name type="scientific">Trametes sanguinea</name>
    <dbReference type="NCBI Taxonomy" id="158606"/>
    <lineage>
        <taxon>Eukaryota</taxon>
        <taxon>Fungi</taxon>
        <taxon>Dikarya</taxon>
        <taxon>Basidiomycota</taxon>
        <taxon>Agaricomycotina</taxon>
        <taxon>Agaricomycetes</taxon>
        <taxon>Polyporales</taxon>
        <taxon>Polyporaceae</taxon>
        <taxon>Trametes</taxon>
    </lineage>
</organism>
<reference evidence="1" key="1">
    <citation type="submission" date="2022-08" db="EMBL/GenBank/DDBJ databases">
        <title>Genome Sequence of Pycnoporus sanguineus.</title>
        <authorList>
            <person name="Buettner E."/>
        </authorList>
    </citation>
    <scope>NUCLEOTIDE SEQUENCE</scope>
    <source>
        <strain evidence="1">CG-C14</strain>
    </source>
</reference>
<accession>A0ACC1PAX1</accession>
<dbReference type="EMBL" id="JANSHE010002878">
    <property type="protein sequence ID" value="KAJ2988947.1"/>
    <property type="molecule type" value="Genomic_DNA"/>
</dbReference>
<sequence>MFFLSRALAAFWAVGTCHDVLLEEALLALPDPPVAEAVQQDLRGTHSANARARRAGVWVDAAHDGMEVREDVQFDERCKLPRLALDVRDDLRKGRFLRTERGGWGRDAVGDDCCRFCEGKSATRPLRRGGSGGIELEKADEFSPCWQ</sequence>
<evidence type="ECO:0000313" key="2">
    <source>
        <dbReference type="Proteomes" id="UP001144978"/>
    </source>
</evidence>
<evidence type="ECO:0000313" key="1">
    <source>
        <dbReference type="EMBL" id="KAJ2988947.1"/>
    </source>
</evidence>
<gene>
    <name evidence="1" type="ORF">NUW54_g8946</name>
</gene>
<name>A0ACC1PAX1_9APHY</name>
<comment type="caution">
    <text evidence="1">The sequence shown here is derived from an EMBL/GenBank/DDBJ whole genome shotgun (WGS) entry which is preliminary data.</text>
</comment>